<evidence type="ECO:0000313" key="6">
    <source>
        <dbReference type="Proteomes" id="UP000307808"/>
    </source>
</evidence>
<dbReference type="Gene3D" id="2.60.40.10">
    <property type="entry name" value="Immunoglobulins"/>
    <property type="match status" value="1"/>
</dbReference>
<dbReference type="Gene3D" id="2.120.10.30">
    <property type="entry name" value="TolB, C-terminal domain"/>
    <property type="match status" value="2"/>
</dbReference>
<dbReference type="Pfam" id="PF07676">
    <property type="entry name" value="PD40"/>
    <property type="match status" value="1"/>
</dbReference>
<dbReference type="InterPro" id="IPR032109">
    <property type="entry name" value="Big_3_5"/>
</dbReference>
<dbReference type="EMBL" id="SZPY01000001">
    <property type="protein sequence ID" value="TKI64388.1"/>
    <property type="molecule type" value="Genomic_DNA"/>
</dbReference>
<evidence type="ECO:0000256" key="1">
    <source>
        <dbReference type="ARBA" id="ARBA00009820"/>
    </source>
</evidence>
<dbReference type="InterPro" id="IPR011659">
    <property type="entry name" value="WD40"/>
</dbReference>
<gene>
    <name evidence="5" type="ORF">FC770_04435</name>
</gene>
<comment type="similarity">
    <text evidence="1">Belongs to the TolB family.</text>
</comment>
<feature type="domain" description="Bacterial Ig-like" evidence="4">
    <location>
        <begin position="526"/>
        <end position="610"/>
    </location>
</feature>
<feature type="compositionally biased region" description="Low complexity" evidence="2">
    <location>
        <begin position="35"/>
        <end position="48"/>
    </location>
</feature>
<feature type="region of interest" description="Disordered" evidence="2">
    <location>
        <begin position="35"/>
        <end position="60"/>
    </location>
</feature>
<name>A0A4U2YSF9_9ACTN</name>
<dbReference type="PANTHER" id="PTHR36842">
    <property type="entry name" value="PROTEIN TOLB HOMOLOG"/>
    <property type="match status" value="1"/>
</dbReference>
<feature type="signal peptide" evidence="3">
    <location>
        <begin position="1"/>
        <end position="35"/>
    </location>
</feature>
<evidence type="ECO:0000256" key="3">
    <source>
        <dbReference type="SAM" id="SignalP"/>
    </source>
</evidence>
<dbReference type="InterPro" id="IPR011042">
    <property type="entry name" value="6-blade_b-propeller_TolB-like"/>
</dbReference>
<protein>
    <recommendedName>
        <fullName evidence="4">Bacterial Ig-like domain-containing protein</fullName>
    </recommendedName>
</protein>
<dbReference type="OrthoDB" id="614750at2"/>
<accession>A0A4U2YSF9</accession>
<dbReference type="InterPro" id="IPR013783">
    <property type="entry name" value="Ig-like_fold"/>
</dbReference>
<dbReference type="Gene3D" id="2.60.40.2700">
    <property type="match status" value="1"/>
</dbReference>
<dbReference type="AlphaFoldDB" id="A0A4U2YSF9"/>
<evidence type="ECO:0000259" key="4">
    <source>
        <dbReference type="Pfam" id="PF16640"/>
    </source>
</evidence>
<keyword evidence="3" id="KW-0732">Signal</keyword>
<dbReference type="Pfam" id="PF16640">
    <property type="entry name" value="Big_3_5"/>
    <property type="match status" value="1"/>
</dbReference>
<organism evidence="5 6">
    <name type="scientific">Nocardioides jishulii</name>
    <dbReference type="NCBI Taxonomy" id="2575440"/>
    <lineage>
        <taxon>Bacteria</taxon>
        <taxon>Bacillati</taxon>
        <taxon>Actinomycetota</taxon>
        <taxon>Actinomycetes</taxon>
        <taxon>Propionibacteriales</taxon>
        <taxon>Nocardioidaceae</taxon>
        <taxon>Nocardioides</taxon>
    </lineage>
</organism>
<proteinExistence type="inferred from homology"/>
<dbReference type="RefSeq" id="WP_137064849.1">
    <property type="nucleotide sequence ID" value="NZ_CP040748.1"/>
</dbReference>
<keyword evidence="6" id="KW-1185">Reference proteome</keyword>
<comment type="caution">
    <text evidence="5">The sequence shown here is derived from an EMBL/GenBank/DDBJ whole genome shotgun (WGS) entry which is preliminary data.</text>
</comment>
<sequence>MTGRRVRRLSVLGVGALLAAPLAAVAPATVAPAHADTGPVPVTPPDGVTQGGSPSGQDLSADGRWIAWTGTTTSAAGTTHRLYVVDRTTGVTTPLVAGDAPIGTLSISDDGQRIVYVLGEVGDSFEGEAQVRLLDRSTGSSSLVSATDGVAGNAASWDPEISGDGSAVAFTTRATNLAPGTGGPGGIGGPTSAVVVKELATGAVERISGTEVTAQSSAPSISAEGDRVAFQTNEALVDADTDQNADVVVRTRSTEALVLASRAPDSGGTAPSISADGSRVAFLVQEGGRPGMLVSGVFVTHLATGATVRASLDGDRLLRSPGVLPALSADGRFVLFSALPGVVTDPPSRAIEVYVRDLALGSTRLVSAGGQAGTSYAFGHAISGTGRHVLLSYLSYSEESSEQTLWSHDLGDPTPAPFPDPEPVVPINSQLPTGEIGSGTGPSYSLAVTPGVWVGADGLTPSYQWWRNGRPIAGATGTTYVVRPADFGQWIAVRETLTPAEGDPVWAVSAATKAVKPASSLTAKVARSRVKAGAPVVCRVQVSHAFGVRPQGKVAVRSGQRSRTVKVDADGRMTVRLKGLRVGRHTVRFSYAGTPHVKGAATVRVRVRVTRR</sequence>
<dbReference type="GO" id="GO:0005975">
    <property type="term" value="P:carbohydrate metabolic process"/>
    <property type="evidence" value="ECO:0007669"/>
    <property type="project" value="UniProtKB-ARBA"/>
</dbReference>
<dbReference type="Proteomes" id="UP000307808">
    <property type="component" value="Unassembled WGS sequence"/>
</dbReference>
<feature type="chain" id="PRO_5020936583" description="Bacterial Ig-like domain-containing protein" evidence="3">
    <location>
        <begin position="36"/>
        <end position="612"/>
    </location>
</feature>
<evidence type="ECO:0000313" key="5">
    <source>
        <dbReference type="EMBL" id="TKI64388.1"/>
    </source>
</evidence>
<reference evidence="5 6" key="1">
    <citation type="submission" date="2019-04" db="EMBL/GenBank/DDBJ databases">
        <authorList>
            <person name="Dong K."/>
        </authorList>
    </citation>
    <scope>NUCLEOTIDE SEQUENCE [LARGE SCALE GENOMIC DNA]</scope>
    <source>
        <strain evidence="6">dk3543</strain>
    </source>
</reference>
<evidence type="ECO:0000256" key="2">
    <source>
        <dbReference type="SAM" id="MobiDB-lite"/>
    </source>
</evidence>
<dbReference type="SUPFAM" id="SSF82171">
    <property type="entry name" value="DPP6 N-terminal domain-like"/>
    <property type="match status" value="1"/>
</dbReference>